<dbReference type="Proteomes" id="UP000834106">
    <property type="component" value="Chromosome 20"/>
</dbReference>
<accession>A0AAD2A8T3</accession>
<gene>
    <name evidence="2" type="ORF">FPE_LOCUS31269</name>
</gene>
<dbReference type="PANTHER" id="PTHR11614">
    <property type="entry name" value="PHOSPHOLIPASE-RELATED"/>
    <property type="match status" value="1"/>
</dbReference>
<dbReference type="SUPFAM" id="SSF53474">
    <property type="entry name" value="alpha/beta-Hydrolases"/>
    <property type="match status" value="1"/>
</dbReference>
<dbReference type="Gene3D" id="3.40.50.1820">
    <property type="entry name" value="alpha/beta hydrolase"/>
    <property type="match status" value="1"/>
</dbReference>
<organism evidence="2 3">
    <name type="scientific">Fraxinus pennsylvanica</name>
    <dbReference type="NCBI Taxonomy" id="56036"/>
    <lineage>
        <taxon>Eukaryota</taxon>
        <taxon>Viridiplantae</taxon>
        <taxon>Streptophyta</taxon>
        <taxon>Embryophyta</taxon>
        <taxon>Tracheophyta</taxon>
        <taxon>Spermatophyta</taxon>
        <taxon>Magnoliopsida</taxon>
        <taxon>eudicotyledons</taxon>
        <taxon>Gunneridae</taxon>
        <taxon>Pentapetalae</taxon>
        <taxon>asterids</taxon>
        <taxon>lamiids</taxon>
        <taxon>Lamiales</taxon>
        <taxon>Oleaceae</taxon>
        <taxon>Oleeae</taxon>
        <taxon>Fraxinus</taxon>
    </lineage>
</organism>
<name>A0AAD2A8T3_9LAMI</name>
<dbReference type="Pfam" id="PF12146">
    <property type="entry name" value="Hydrolase_4"/>
    <property type="match status" value="1"/>
</dbReference>
<dbReference type="EMBL" id="OU503055">
    <property type="protein sequence ID" value="CAI9783839.1"/>
    <property type="molecule type" value="Genomic_DNA"/>
</dbReference>
<dbReference type="InterPro" id="IPR029058">
    <property type="entry name" value="AB_hydrolase_fold"/>
</dbReference>
<reference evidence="2" key="1">
    <citation type="submission" date="2023-05" db="EMBL/GenBank/DDBJ databases">
        <authorList>
            <person name="Huff M."/>
        </authorList>
    </citation>
    <scope>NUCLEOTIDE SEQUENCE</scope>
</reference>
<dbReference type="FunFam" id="3.40.50.1820:FF:000036">
    <property type="entry name" value="Alpha/beta-Hydrolases superfamily protein"/>
    <property type="match status" value="1"/>
</dbReference>
<feature type="domain" description="Serine aminopeptidase S33" evidence="1">
    <location>
        <begin position="153"/>
        <end position="395"/>
    </location>
</feature>
<evidence type="ECO:0000313" key="2">
    <source>
        <dbReference type="EMBL" id="CAI9783839.1"/>
    </source>
</evidence>
<dbReference type="InterPro" id="IPR022742">
    <property type="entry name" value="Hydrolase_4"/>
</dbReference>
<proteinExistence type="predicted"/>
<dbReference type="InterPro" id="IPR051044">
    <property type="entry name" value="MAG_DAG_Lipase"/>
</dbReference>
<keyword evidence="3" id="KW-1185">Reference proteome</keyword>
<protein>
    <recommendedName>
        <fullName evidence="1">Serine aminopeptidase S33 domain-containing protein</fullName>
    </recommendedName>
</protein>
<sequence>MVPSDTGSVHTKFQSENCCPQNKYPNVVTGGLGEKSETAQITFQSETSRNLSIHRRTQVKGLEKTIRQSKFISTTENGLNLIPKTPQIKYLIPRNREQKMEDEQKKSQPFYWGNTTEEEYYIEQGIKSTKSYYTSPRGLKLFTRSWQPPSSTPPRGIICMVHGYGNDISWTFQATPIFLAQNGFACFALDLQGHGLSQGLKAYVPNVDLVVEDCISFFNCVLTQDPILQNLPRFLYGESMGGAICLLIHFKTPDFFKGAIFIAPMCKISEKVRPKWPIPEILTIFARFAPTLPIVPTADLMQKSVKVPEKKIIAAMNPMRYLGKPRLGTVIELLRVTDYVSRKLTDVKLPFIVLHGNADVVTDPDVSRELYELSKSEDKTIKIYDGMLHSLLFGETDENITIVRGHILKWLNDRC</sequence>
<evidence type="ECO:0000259" key="1">
    <source>
        <dbReference type="Pfam" id="PF12146"/>
    </source>
</evidence>
<dbReference type="AlphaFoldDB" id="A0AAD2A8T3"/>
<evidence type="ECO:0000313" key="3">
    <source>
        <dbReference type="Proteomes" id="UP000834106"/>
    </source>
</evidence>